<evidence type="ECO:0000313" key="2">
    <source>
        <dbReference type="Proteomes" id="UP000692954"/>
    </source>
</evidence>
<dbReference type="Proteomes" id="UP000692954">
    <property type="component" value="Unassembled WGS sequence"/>
</dbReference>
<evidence type="ECO:0000313" key="1">
    <source>
        <dbReference type="EMBL" id="CAD8078236.1"/>
    </source>
</evidence>
<dbReference type="EMBL" id="CAJJDN010000037">
    <property type="protein sequence ID" value="CAD8078236.1"/>
    <property type="molecule type" value="Genomic_DNA"/>
</dbReference>
<sequence length="100" mass="12136">MIFCIITINKQFRSLTKYCNNCQRFIKKQKQLPTIQHKYNLFQEGSITRINLIIQQIQGSSNFQKFDLQFRLIINFLNQQNQRRGRISDSIMNFRCKMRN</sequence>
<protein>
    <submittedName>
        <fullName evidence="1">Uncharacterized protein</fullName>
    </submittedName>
</protein>
<keyword evidence="2" id="KW-1185">Reference proteome</keyword>
<gene>
    <name evidence="1" type="ORF">PSON_ATCC_30995.1.T0370181</name>
</gene>
<name>A0A8S1MMV5_9CILI</name>
<proteinExistence type="predicted"/>
<reference evidence="1" key="1">
    <citation type="submission" date="2021-01" db="EMBL/GenBank/DDBJ databases">
        <authorList>
            <consortium name="Genoscope - CEA"/>
            <person name="William W."/>
        </authorList>
    </citation>
    <scope>NUCLEOTIDE SEQUENCE</scope>
</reference>
<comment type="caution">
    <text evidence="1">The sequence shown here is derived from an EMBL/GenBank/DDBJ whole genome shotgun (WGS) entry which is preliminary data.</text>
</comment>
<dbReference type="AlphaFoldDB" id="A0A8S1MMV5"/>
<accession>A0A8S1MMV5</accession>
<organism evidence="1 2">
    <name type="scientific">Paramecium sonneborni</name>
    <dbReference type="NCBI Taxonomy" id="65129"/>
    <lineage>
        <taxon>Eukaryota</taxon>
        <taxon>Sar</taxon>
        <taxon>Alveolata</taxon>
        <taxon>Ciliophora</taxon>
        <taxon>Intramacronucleata</taxon>
        <taxon>Oligohymenophorea</taxon>
        <taxon>Peniculida</taxon>
        <taxon>Parameciidae</taxon>
        <taxon>Paramecium</taxon>
    </lineage>
</organism>